<proteinExistence type="predicted"/>
<dbReference type="AlphaFoldDB" id="A0A0F9JEA1"/>
<accession>A0A0F9JEA1</accession>
<sequence length="141" mass="15579">MALRVVNPQATHAVNICDTTFRVKSMSVNQRTKILFELAQVKPTADVFGTFAKILSKLIVSIDGVEKSVEEFIRDDLEYEDDVKSIITGITNYFTLNKEQVKNSDSLSAQSTADLARVETVEKAAVTEKEPVSPTPIATEQ</sequence>
<name>A0A0F9JEA1_9ZZZZ</name>
<dbReference type="EMBL" id="LAZR01011647">
    <property type="protein sequence ID" value="KKM60616.1"/>
    <property type="molecule type" value="Genomic_DNA"/>
</dbReference>
<evidence type="ECO:0000313" key="1">
    <source>
        <dbReference type="EMBL" id="KKM60616.1"/>
    </source>
</evidence>
<gene>
    <name evidence="1" type="ORF">LCGC14_1540070</name>
</gene>
<protein>
    <submittedName>
        <fullName evidence="1">Uncharacterized protein</fullName>
    </submittedName>
</protein>
<organism evidence="1">
    <name type="scientific">marine sediment metagenome</name>
    <dbReference type="NCBI Taxonomy" id="412755"/>
    <lineage>
        <taxon>unclassified sequences</taxon>
        <taxon>metagenomes</taxon>
        <taxon>ecological metagenomes</taxon>
    </lineage>
</organism>
<reference evidence="1" key="1">
    <citation type="journal article" date="2015" name="Nature">
        <title>Complex archaea that bridge the gap between prokaryotes and eukaryotes.</title>
        <authorList>
            <person name="Spang A."/>
            <person name="Saw J.H."/>
            <person name="Jorgensen S.L."/>
            <person name="Zaremba-Niedzwiedzka K."/>
            <person name="Martijn J."/>
            <person name="Lind A.E."/>
            <person name="van Eijk R."/>
            <person name="Schleper C."/>
            <person name="Guy L."/>
            <person name="Ettema T.J."/>
        </authorList>
    </citation>
    <scope>NUCLEOTIDE SEQUENCE</scope>
</reference>
<comment type="caution">
    <text evidence="1">The sequence shown here is derived from an EMBL/GenBank/DDBJ whole genome shotgun (WGS) entry which is preliminary data.</text>
</comment>